<feature type="non-terminal residue" evidence="1">
    <location>
        <position position="1"/>
    </location>
</feature>
<evidence type="ECO:0000313" key="1">
    <source>
        <dbReference type="EMBL" id="CEK73466.1"/>
    </source>
</evidence>
<accession>A0A0B7A060</accession>
<dbReference type="AlphaFoldDB" id="A0A0B7A060"/>
<proteinExistence type="predicted"/>
<protein>
    <submittedName>
        <fullName evidence="1">Uncharacterized protein</fullName>
    </submittedName>
</protein>
<dbReference type="EMBL" id="HACG01026601">
    <property type="protein sequence ID" value="CEK73466.1"/>
    <property type="molecule type" value="Transcribed_RNA"/>
</dbReference>
<gene>
    <name evidence="1" type="primary">ORF86906</name>
</gene>
<reference evidence="1" key="1">
    <citation type="submission" date="2014-12" db="EMBL/GenBank/DDBJ databases">
        <title>Insight into the proteome of Arion vulgaris.</title>
        <authorList>
            <person name="Aradska J."/>
            <person name="Bulat T."/>
            <person name="Smidak R."/>
            <person name="Sarate P."/>
            <person name="Gangsoo J."/>
            <person name="Sialana F."/>
            <person name="Bilban M."/>
            <person name="Lubec G."/>
        </authorList>
    </citation>
    <scope>NUCLEOTIDE SEQUENCE</scope>
    <source>
        <tissue evidence="1">Skin</tissue>
    </source>
</reference>
<name>A0A0B7A060_9EUPU</name>
<sequence length="87" mass="9496">QTCAAAPLVCAKVTVEFKPRTQSSTTGGAYMIKVCHKCWVFSRSSLSLCLSGIRILSYENFSCVVTVPHLAILHKGYQAHGAYIKAF</sequence>
<organism evidence="1">
    <name type="scientific">Arion vulgaris</name>
    <dbReference type="NCBI Taxonomy" id="1028688"/>
    <lineage>
        <taxon>Eukaryota</taxon>
        <taxon>Metazoa</taxon>
        <taxon>Spiralia</taxon>
        <taxon>Lophotrochozoa</taxon>
        <taxon>Mollusca</taxon>
        <taxon>Gastropoda</taxon>
        <taxon>Heterobranchia</taxon>
        <taxon>Euthyneura</taxon>
        <taxon>Panpulmonata</taxon>
        <taxon>Eupulmonata</taxon>
        <taxon>Stylommatophora</taxon>
        <taxon>Helicina</taxon>
        <taxon>Arionoidea</taxon>
        <taxon>Arionidae</taxon>
        <taxon>Arion</taxon>
    </lineage>
</organism>